<name>A0A1E3PCR6_9ASCO</name>
<dbReference type="OrthoDB" id="428293at2759"/>
<dbReference type="EMBL" id="KV454415">
    <property type="protein sequence ID" value="ODQ63205.1"/>
    <property type="molecule type" value="Genomic_DNA"/>
</dbReference>
<comment type="similarity">
    <text evidence="2 9">Belongs to the mitochondrial carrier (TC 2.A.29) family.</text>
</comment>
<evidence type="ECO:0000313" key="12">
    <source>
        <dbReference type="Proteomes" id="UP000095009"/>
    </source>
</evidence>
<dbReference type="InterPro" id="IPR023395">
    <property type="entry name" value="MCP_dom_sf"/>
</dbReference>
<dbReference type="PROSITE" id="PS50920">
    <property type="entry name" value="SOLCAR"/>
    <property type="match status" value="2"/>
</dbReference>
<keyword evidence="3 9" id="KW-0813">Transport</keyword>
<feature type="repeat" description="Solcar" evidence="8">
    <location>
        <begin position="81"/>
        <end position="167"/>
    </location>
</feature>
<dbReference type="Gene3D" id="1.50.40.10">
    <property type="entry name" value="Mitochondrial carrier domain"/>
    <property type="match status" value="1"/>
</dbReference>
<organism evidence="11 12">
    <name type="scientific">Nadsonia fulvescens var. elongata DSM 6958</name>
    <dbReference type="NCBI Taxonomy" id="857566"/>
    <lineage>
        <taxon>Eukaryota</taxon>
        <taxon>Fungi</taxon>
        <taxon>Dikarya</taxon>
        <taxon>Ascomycota</taxon>
        <taxon>Saccharomycotina</taxon>
        <taxon>Dipodascomycetes</taxon>
        <taxon>Dipodascales</taxon>
        <taxon>Dipodascales incertae sedis</taxon>
        <taxon>Nadsonia</taxon>
    </lineage>
</organism>
<evidence type="ECO:0000256" key="8">
    <source>
        <dbReference type="PROSITE-ProRule" id="PRU00282"/>
    </source>
</evidence>
<keyword evidence="5" id="KW-0677">Repeat</keyword>
<dbReference type="GO" id="GO:0016020">
    <property type="term" value="C:membrane"/>
    <property type="evidence" value="ECO:0007669"/>
    <property type="project" value="UniProtKB-SubCell"/>
</dbReference>
<gene>
    <name evidence="11" type="ORF">NADFUDRAFT_48121</name>
</gene>
<evidence type="ECO:0000256" key="5">
    <source>
        <dbReference type="ARBA" id="ARBA00022737"/>
    </source>
</evidence>
<evidence type="ECO:0000256" key="9">
    <source>
        <dbReference type="RuleBase" id="RU000488"/>
    </source>
</evidence>
<feature type="transmembrane region" description="Helical" evidence="10">
    <location>
        <begin position="45"/>
        <end position="65"/>
    </location>
</feature>
<dbReference type="STRING" id="857566.A0A1E3PCR6"/>
<dbReference type="AlphaFoldDB" id="A0A1E3PCR6"/>
<feature type="transmembrane region" description="Helical" evidence="10">
    <location>
        <begin position="142"/>
        <end position="160"/>
    </location>
</feature>
<evidence type="ECO:0000256" key="3">
    <source>
        <dbReference type="ARBA" id="ARBA00022448"/>
    </source>
</evidence>
<feature type="repeat" description="Solcar" evidence="8">
    <location>
        <begin position="177"/>
        <end position="271"/>
    </location>
</feature>
<dbReference type="SUPFAM" id="SSF103506">
    <property type="entry name" value="Mitochondrial carrier"/>
    <property type="match status" value="1"/>
</dbReference>
<sequence>MDQDTIAASVMSSVCSRLVLHPLDTLRTLQQTSTNSSYILPFRSYWRGLGASLALTTPAFTLYMVSYRQCKKELTPYFGSDGMLNYVVSGAMAELVSSFGWTPMEVIKGRMQISGGQAVNKSTIDMCRYIYKNEGYKGFFRGYWMGIAVFLPHSVVWWVTYEEIKAAFKRVEKKEELSTWQYALSSAVSTTTAMIASNFLDVVKTRQQLAVSDEIASLRPDDQKSVIKVAKNLIKEAGFFQAMFKGLSVRLMHGLPSGVFCLVLFEKLNNGFSKKTAGAILGNEEEAALEFQDV</sequence>
<accession>A0A1E3PCR6</accession>
<evidence type="ECO:0000256" key="7">
    <source>
        <dbReference type="ARBA" id="ARBA00023136"/>
    </source>
</evidence>
<dbReference type="Pfam" id="PF00153">
    <property type="entry name" value="Mito_carr"/>
    <property type="match status" value="2"/>
</dbReference>
<evidence type="ECO:0000256" key="1">
    <source>
        <dbReference type="ARBA" id="ARBA00004141"/>
    </source>
</evidence>
<dbReference type="PANTHER" id="PTHR45667">
    <property type="entry name" value="S-ADENOSYLMETHIONINE MITOCHONDRIAL CARRIER PROTEIN"/>
    <property type="match status" value="1"/>
</dbReference>
<keyword evidence="12" id="KW-1185">Reference proteome</keyword>
<proteinExistence type="inferred from homology"/>
<dbReference type="InterPro" id="IPR018108">
    <property type="entry name" value="MCP_transmembrane"/>
</dbReference>
<dbReference type="Proteomes" id="UP000095009">
    <property type="component" value="Unassembled WGS sequence"/>
</dbReference>
<keyword evidence="7 8" id="KW-0472">Membrane</keyword>
<protein>
    <submittedName>
        <fullName evidence="11">Mitochondrial carrier</fullName>
    </submittedName>
</protein>
<comment type="subcellular location">
    <subcellularLocation>
        <location evidence="1">Membrane</location>
        <topology evidence="1">Multi-pass membrane protein</topology>
    </subcellularLocation>
</comment>
<keyword evidence="6 10" id="KW-1133">Transmembrane helix</keyword>
<reference evidence="11 12" key="1">
    <citation type="journal article" date="2016" name="Proc. Natl. Acad. Sci. U.S.A.">
        <title>Comparative genomics of biotechnologically important yeasts.</title>
        <authorList>
            <person name="Riley R."/>
            <person name="Haridas S."/>
            <person name="Wolfe K.H."/>
            <person name="Lopes M.R."/>
            <person name="Hittinger C.T."/>
            <person name="Goeker M."/>
            <person name="Salamov A.A."/>
            <person name="Wisecaver J.H."/>
            <person name="Long T.M."/>
            <person name="Calvey C.H."/>
            <person name="Aerts A.L."/>
            <person name="Barry K.W."/>
            <person name="Choi C."/>
            <person name="Clum A."/>
            <person name="Coughlan A.Y."/>
            <person name="Deshpande S."/>
            <person name="Douglass A.P."/>
            <person name="Hanson S.J."/>
            <person name="Klenk H.-P."/>
            <person name="LaButti K.M."/>
            <person name="Lapidus A."/>
            <person name="Lindquist E.A."/>
            <person name="Lipzen A.M."/>
            <person name="Meier-Kolthoff J.P."/>
            <person name="Ohm R.A."/>
            <person name="Otillar R.P."/>
            <person name="Pangilinan J.L."/>
            <person name="Peng Y."/>
            <person name="Rokas A."/>
            <person name="Rosa C.A."/>
            <person name="Scheuner C."/>
            <person name="Sibirny A.A."/>
            <person name="Slot J.C."/>
            <person name="Stielow J.B."/>
            <person name="Sun H."/>
            <person name="Kurtzman C.P."/>
            <person name="Blackwell M."/>
            <person name="Grigoriev I.V."/>
            <person name="Jeffries T.W."/>
        </authorList>
    </citation>
    <scope>NUCLEOTIDE SEQUENCE [LARGE SCALE GENOMIC DNA]</scope>
    <source>
        <strain evidence="11 12">DSM 6958</strain>
    </source>
</reference>
<keyword evidence="4 8" id="KW-0812">Transmembrane</keyword>
<evidence type="ECO:0000256" key="2">
    <source>
        <dbReference type="ARBA" id="ARBA00006375"/>
    </source>
</evidence>
<evidence type="ECO:0000256" key="10">
    <source>
        <dbReference type="SAM" id="Phobius"/>
    </source>
</evidence>
<evidence type="ECO:0000256" key="6">
    <source>
        <dbReference type="ARBA" id="ARBA00022989"/>
    </source>
</evidence>
<evidence type="ECO:0000313" key="11">
    <source>
        <dbReference type="EMBL" id="ODQ63205.1"/>
    </source>
</evidence>
<evidence type="ECO:0000256" key="4">
    <source>
        <dbReference type="ARBA" id="ARBA00022692"/>
    </source>
</evidence>